<dbReference type="InterPro" id="IPR001412">
    <property type="entry name" value="aa-tRNA-synth_I_CS"/>
</dbReference>
<keyword evidence="6 9" id="KW-0648">Protein biosynthesis</keyword>
<organism evidence="13 14">
    <name type="scientific">Chrysochromulina tobinii</name>
    <dbReference type="NCBI Taxonomy" id="1460289"/>
    <lineage>
        <taxon>Eukaryota</taxon>
        <taxon>Haptista</taxon>
        <taxon>Haptophyta</taxon>
        <taxon>Prymnesiophyceae</taxon>
        <taxon>Prymnesiales</taxon>
        <taxon>Chrysochromulinaceae</taxon>
        <taxon>Chrysochromulina</taxon>
    </lineage>
</organism>
<comment type="similarity">
    <text evidence="9">Belongs to the class-I aminoacyl-tRNA synthetase family.</text>
</comment>
<evidence type="ECO:0000256" key="5">
    <source>
        <dbReference type="ARBA" id="ARBA00022840"/>
    </source>
</evidence>
<dbReference type="GO" id="GO:0005524">
    <property type="term" value="F:ATP binding"/>
    <property type="evidence" value="ECO:0007669"/>
    <property type="project" value="UniProtKB-KW"/>
</dbReference>
<dbReference type="InterPro" id="IPR020058">
    <property type="entry name" value="Glu/Gln-tRNA-synth_Ib_cat-dom"/>
</dbReference>
<dbReference type="OrthoDB" id="191598at2759"/>
<accession>A0A0M0J8A7</accession>
<comment type="catalytic activity">
    <reaction evidence="8">
        <text>tRNA(Gln) + L-glutamine + ATP = L-glutaminyl-tRNA(Gln) + AMP + diphosphate</text>
        <dbReference type="Rhea" id="RHEA:20121"/>
        <dbReference type="Rhea" id="RHEA-COMP:9662"/>
        <dbReference type="Rhea" id="RHEA-COMP:9681"/>
        <dbReference type="ChEBI" id="CHEBI:30616"/>
        <dbReference type="ChEBI" id="CHEBI:33019"/>
        <dbReference type="ChEBI" id="CHEBI:58359"/>
        <dbReference type="ChEBI" id="CHEBI:78442"/>
        <dbReference type="ChEBI" id="CHEBI:78521"/>
        <dbReference type="ChEBI" id="CHEBI:456215"/>
        <dbReference type="EC" id="6.1.1.18"/>
    </reaction>
</comment>
<dbReference type="Pfam" id="PF03950">
    <property type="entry name" value="tRNA-synt_1c_C"/>
    <property type="match status" value="1"/>
</dbReference>
<dbReference type="InterPro" id="IPR020056">
    <property type="entry name" value="Rbsml_bL25/Gln-tRNA_synth_N"/>
</dbReference>
<evidence type="ECO:0000313" key="13">
    <source>
        <dbReference type="EMBL" id="KOO22715.1"/>
    </source>
</evidence>
<feature type="domain" description="tRNA synthetases class I (E and Q) anti-codon binding" evidence="12">
    <location>
        <begin position="477"/>
        <end position="551"/>
    </location>
</feature>
<evidence type="ECO:0000256" key="4">
    <source>
        <dbReference type="ARBA" id="ARBA00022741"/>
    </source>
</evidence>
<dbReference type="PRINTS" id="PR00987">
    <property type="entry name" value="TRNASYNTHGLU"/>
</dbReference>
<dbReference type="CDD" id="cd00807">
    <property type="entry name" value="GlnRS_core"/>
    <property type="match status" value="1"/>
</dbReference>
<dbReference type="Gene3D" id="3.40.50.620">
    <property type="entry name" value="HUPs"/>
    <property type="match status" value="1"/>
</dbReference>
<evidence type="ECO:0000256" key="1">
    <source>
        <dbReference type="ARBA" id="ARBA00012836"/>
    </source>
</evidence>
<dbReference type="PROSITE" id="PS00178">
    <property type="entry name" value="AA_TRNA_LIGASE_I"/>
    <property type="match status" value="1"/>
</dbReference>
<dbReference type="InterPro" id="IPR022861">
    <property type="entry name" value="Gln_tRNA_ligase_bac"/>
</dbReference>
<dbReference type="InterPro" id="IPR050132">
    <property type="entry name" value="Gln/Glu-tRNA_Ligase"/>
</dbReference>
<dbReference type="NCBIfam" id="NF011291">
    <property type="entry name" value="PRK14703.1"/>
    <property type="match status" value="1"/>
</dbReference>
<dbReference type="EMBL" id="JWZX01003257">
    <property type="protein sequence ID" value="KOO22715.1"/>
    <property type="molecule type" value="Genomic_DNA"/>
</dbReference>
<dbReference type="PANTHER" id="PTHR43097">
    <property type="entry name" value="GLUTAMINE-TRNA LIGASE"/>
    <property type="match status" value="1"/>
</dbReference>
<evidence type="ECO:0000259" key="11">
    <source>
        <dbReference type="Pfam" id="PF03950"/>
    </source>
</evidence>
<dbReference type="Proteomes" id="UP000037460">
    <property type="component" value="Unassembled WGS sequence"/>
</dbReference>
<dbReference type="FunFam" id="3.90.800.10:FF:000001">
    <property type="entry name" value="Glutamine--tRNA ligase"/>
    <property type="match status" value="1"/>
</dbReference>
<dbReference type="Pfam" id="PF00749">
    <property type="entry name" value="tRNA-synt_1c"/>
    <property type="match status" value="1"/>
</dbReference>
<dbReference type="PANTHER" id="PTHR43097:SF5">
    <property type="entry name" value="GLUTAMATE--TRNA LIGASE"/>
    <property type="match status" value="1"/>
</dbReference>
<dbReference type="HAMAP" id="MF_00126">
    <property type="entry name" value="Gln_tRNA_synth"/>
    <property type="match status" value="1"/>
</dbReference>
<evidence type="ECO:0000259" key="12">
    <source>
        <dbReference type="Pfam" id="PF20974"/>
    </source>
</evidence>
<evidence type="ECO:0000256" key="7">
    <source>
        <dbReference type="ARBA" id="ARBA00023146"/>
    </source>
</evidence>
<comment type="caution">
    <text evidence="13">The sequence shown here is derived from an EMBL/GenBank/DDBJ whole genome shotgun (WGS) entry which is preliminary data.</text>
</comment>
<evidence type="ECO:0000256" key="9">
    <source>
        <dbReference type="RuleBase" id="RU363037"/>
    </source>
</evidence>
<evidence type="ECO:0000256" key="3">
    <source>
        <dbReference type="ARBA" id="ARBA00022598"/>
    </source>
</evidence>
<dbReference type="InterPro" id="IPR049437">
    <property type="entry name" value="tRNA-synt_1c_C2"/>
</dbReference>
<dbReference type="FunFam" id="3.40.50.620:FF:000037">
    <property type="entry name" value="Glutamine--tRNA ligase cytoplasmic"/>
    <property type="match status" value="1"/>
</dbReference>
<dbReference type="FunFam" id="1.10.1160.10:FF:000001">
    <property type="entry name" value="Glutamine--tRNA ligase"/>
    <property type="match status" value="1"/>
</dbReference>
<dbReference type="GO" id="GO:0006425">
    <property type="term" value="P:glutaminyl-tRNA aminoacylation"/>
    <property type="evidence" value="ECO:0007669"/>
    <property type="project" value="InterPro"/>
</dbReference>
<keyword evidence="2" id="KW-0963">Cytoplasm</keyword>
<sequence length="663" mass="73361">MQQPAATAAAPEAADASELADTGMERANFLKKIMEQDLASGKHSQIVTRFPPEPNGYLHIGHAKSICVNFGLGEAFGGVTYMRFDDTNPDKEEQEYIDAIQQDVRWLGFDWKVPERLTHASDYFGRFHEMAVLLIKRGKAYVDSLTAEEMREYRGSLTQPGRDSPYRERSVEENLALFDKMTKGEVPDGEMVLRLKIDMSSPNINMRDPPAYRIKRNSEHPRTGTQWKVYPMYDYAHPLTDALESITHSLCTLEFEDHRPLYDWLMDHLADQLPARPRQIEFSRLNLQYCVVSKRKLLQLVNEGHVAGWDDPRMPTIRGLRRRGVPPEAMRLFVERTGVSKADNNIDYSVLEDCARECLDSSAPRAMAVLEPLRVVVTSWPEGQVDILDAPMHPKLPELGRRAIPFTRTLLIERTDFEEAPPPGYQRLTPGGEVRLRYGYVIRCDEVIKDADGNVVELRCTHEPDTRQGAGRKVKGIIHWLSEPHSSRAKVNLYDRLFKVPDPGSGGREFLSDVNPESLSVLEGCAVESYVADAEPGTRLQFERAGYFCVDAASAPGALSLNRVVTLRDTWALPKVAPPPRKAAEKAAMAAKAAEGAAAPVPAAPPSSAAATPGAGAAAFAEAKRVAKATAATAAKARNHAKQKREKATAARAAFDSAVAAAK</sequence>
<dbReference type="NCBIfam" id="TIGR00440">
    <property type="entry name" value="glnS"/>
    <property type="match status" value="1"/>
</dbReference>
<dbReference type="InterPro" id="IPR014729">
    <property type="entry name" value="Rossmann-like_a/b/a_fold"/>
</dbReference>
<keyword evidence="5 9" id="KW-0067">ATP-binding</keyword>
<name>A0A0M0J8A7_9EUKA</name>
<dbReference type="SUPFAM" id="SSF52374">
    <property type="entry name" value="Nucleotidylyl transferase"/>
    <property type="match status" value="1"/>
</dbReference>
<dbReference type="Pfam" id="PF20974">
    <property type="entry name" value="tRNA-synt_1c_C2"/>
    <property type="match status" value="1"/>
</dbReference>
<reference evidence="14" key="1">
    <citation type="journal article" date="2015" name="PLoS Genet.">
        <title>Genome Sequence and Transcriptome Analyses of Chrysochromulina tobin: Metabolic Tools for Enhanced Algal Fitness in the Prominent Order Prymnesiales (Haptophyceae).</title>
        <authorList>
            <person name="Hovde B.T."/>
            <person name="Deodato C.R."/>
            <person name="Hunsperger H.M."/>
            <person name="Ryken S.A."/>
            <person name="Yost W."/>
            <person name="Jha R.K."/>
            <person name="Patterson J."/>
            <person name="Monnat R.J. Jr."/>
            <person name="Barlow S.B."/>
            <person name="Starkenburg S.R."/>
            <person name="Cattolico R.A."/>
        </authorList>
    </citation>
    <scope>NUCLEOTIDE SEQUENCE</scope>
    <source>
        <strain evidence="14">CCMP291</strain>
    </source>
</reference>
<evidence type="ECO:0000259" key="10">
    <source>
        <dbReference type="Pfam" id="PF00749"/>
    </source>
</evidence>
<evidence type="ECO:0000313" key="14">
    <source>
        <dbReference type="Proteomes" id="UP000037460"/>
    </source>
</evidence>
<keyword evidence="3 9" id="KW-0436">Ligase</keyword>
<dbReference type="InterPro" id="IPR011035">
    <property type="entry name" value="Ribosomal_bL25/Gln-tRNA_synth"/>
</dbReference>
<feature type="domain" description="Glutamyl/glutaminyl-tRNA synthetase class Ib anti-codon binding" evidence="11">
    <location>
        <begin position="363"/>
        <end position="462"/>
    </location>
</feature>
<proteinExistence type="inferred from homology"/>
<dbReference type="SUPFAM" id="SSF50715">
    <property type="entry name" value="Ribosomal protein L25-like"/>
    <property type="match status" value="1"/>
</dbReference>
<keyword evidence="7 9" id="KW-0030">Aminoacyl-tRNA synthetase</keyword>
<gene>
    <name evidence="13" type="ORF">Ctob_009633</name>
</gene>
<dbReference type="GO" id="GO:0004819">
    <property type="term" value="F:glutamine-tRNA ligase activity"/>
    <property type="evidence" value="ECO:0007669"/>
    <property type="project" value="UniProtKB-EC"/>
</dbReference>
<evidence type="ECO:0000256" key="8">
    <source>
        <dbReference type="ARBA" id="ARBA00048270"/>
    </source>
</evidence>
<dbReference type="InterPro" id="IPR000924">
    <property type="entry name" value="Glu/Gln-tRNA-synth"/>
</dbReference>
<protein>
    <recommendedName>
        <fullName evidence="1">glutamine--tRNA ligase</fullName>
        <ecNumber evidence="1">6.1.1.18</ecNumber>
    </recommendedName>
</protein>
<dbReference type="Gene3D" id="2.40.240.10">
    <property type="entry name" value="Ribosomal Protein L25, Chain P"/>
    <property type="match status" value="2"/>
</dbReference>
<dbReference type="GO" id="GO:0005829">
    <property type="term" value="C:cytosol"/>
    <property type="evidence" value="ECO:0007669"/>
    <property type="project" value="TreeGrafter"/>
</dbReference>
<dbReference type="InterPro" id="IPR020059">
    <property type="entry name" value="Glu/Gln-tRNA-synth_Ib_codon-bd"/>
</dbReference>
<keyword evidence="4 9" id="KW-0547">Nucleotide-binding</keyword>
<dbReference type="AlphaFoldDB" id="A0A0M0J8A7"/>
<keyword evidence="14" id="KW-1185">Reference proteome</keyword>
<evidence type="ECO:0000256" key="2">
    <source>
        <dbReference type="ARBA" id="ARBA00022490"/>
    </source>
</evidence>
<evidence type="ECO:0000256" key="6">
    <source>
        <dbReference type="ARBA" id="ARBA00022917"/>
    </source>
</evidence>
<feature type="domain" description="Glutamyl/glutaminyl-tRNA synthetase class Ib catalytic" evidence="10">
    <location>
        <begin position="45"/>
        <end position="360"/>
    </location>
</feature>
<dbReference type="EC" id="6.1.1.18" evidence="1"/>
<dbReference type="InterPro" id="IPR004514">
    <property type="entry name" value="Gln-tRNA-synth"/>
</dbReference>